<dbReference type="Pfam" id="PF00001">
    <property type="entry name" value="7tm_1"/>
    <property type="match status" value="1"/>
</dbReference>
<evidence type="ECO:0000256" key="4">
    <source>
        <dbReference type="ARBA" id="ARBA00023040"/>
    </source>
</evidence>
<dbReference type="CDD" id="cd00637">
    <property type="entry name" value="7tm_classA_rhodopsin-like"/>
    <property type="match status" value="1"/>
</dbReference>
<feature type="transmembrane region" description="Helical" evidence="9">
    <location>
        <begin position="273"/>
        <end position="298"/>
    </location>
</feature>
<evidence type="ECO:0000259" key="10">
    <source>
        <dbReference type="PROSITE" id="PS50262"/>
    </source>
</evidence>
<dbReference type="PROSITE" id="PS00237">
    <property type="entry name" value="G_PROTEIN_RECEP_F1_1"/>
    <property type="match status" value="1"/>
</dbReference>
<feature type="transmembrane region" description="Helical" evidence="9">
    <location>
        <begin position="318"/>
        <end position="336"/>
    </location>
</feature>
<protein>
    <recommendedName>
        <fullName evidence="10">G-protein coupled receptors family 1 profile domain-containing protein</fullName>
    </recommendedName>
</protein>
<dbReference type="InterPro" id="IPR017452">
    <property type="entry name" value="GPCR_Rhodpsn_7TM"/>
</dbReference>
<keyword evidence="3 9" id="KW-1133">Transmembrane helix</keyword>
<sequence length="367" mass="41790">MEETPYEYLTIQNNSRILEELNSTKSIELLPTILAVILMASVGAVGNILVWYIYAMKLEKTATNFFIASLGLADFFTCSIGIPIETFILCHSLAFYSDVACKVMRYITGVTITTAAVIVLLIAVDRYFRVCRPRTWQFTRRSAVHTVGVVFAIVVTGTSPGVFIFGCHKVSTSVDLVGYECFISEEYISTIFPTVYFVSISVIYFAAAITLSSIYFMVGLRVRRHERTWRLRESRSSRHDINHSAMLSCDRRARNLLGPQTVRRSSIHLFRTTLVLLMITIIWIISYWPNLILVNYAISKPDFKANMGMPGLNSYNMAVRSYFINNAINPFIYGFFNRGFRSQVLKIWKGISKCFHKPPVPFSVGWQ</sequence>
<dbReference type="PANTHER" id="PTHR24238">
    <property type="entry name" value="G-PROTEIN COUPLED RECEPTOR"/>
    <property type="match status" value="1"/>
</dbReference>
<evidence type="ECO:0000256" key="6">
    <source>
        <dbReference type="ARBA" id="ARBA00023170"/>
    </source>
</evidence>
<feature type="transmembrane region" description="Helical" evidence="9">
    <location>
        <begin position="29"/>
        <end position="53"/>
    </location>
</feature>
<evidence type="ECO:0000313" key="11">
    <source>
        <dbReference type="EMBL" id="KOF77241.1"/>
    </source>
</evidence>
<feature type="transmembrane region" description="Helical" evidence="9">
    <location>
        <begin position="65"/>
        <end position="84"/>
    </location>
</feature>
<proteinExistence type="inferred from homology"/>
<dbReference type="SUPFAM" id="SSF81321">
    <property type="entry name" value="Family A G protein-coupled receptor-like"/>
    <property type="match status" value="1"/>
</dbReference>
<dbReference type="OrthoDB" id="6069656at2759"/>
<comment type="similarity">
    <text evidence="8">Belongs to the G-protein coupled receptor 1 family.</text>
</comment>
<evidence type="ECO:0000256" key="3">
    <source>
        <dbReference type="ARBA" id="ARBA00022989"/>
    </source>
</evidence>
<name>A0A0L8GJQ9_OCTBM</name>
<dbReference type="KEGG" id="obi:106876384"/>
<evidence type="ECO:0000256" key="1">
    <source>
        <dbReference type="ARBA" id="ARBA00004141"/>
    </source>
</evidence>
<dbReference type="OMA" id="YECFISE"/>
<keyword evidence="6 8" id="KW-0675">Receptor</keyword>
<organism evidence="11">
    <name type="scientific">Octopus bimaculoides</name>
    <name type="common">California two-spotted octopus</name>
    <dbReference type="NCBI Taxonomy" id="37653"/>
    <lineage>
        <taxon>Eukaryota</taxon>
        <taxon>Metazoa</taxon>
        <taxon>Spiralia</taxon>
        <taxon>Lophotrochozoa</taxon>
        <taxon>Mollusca</taxon>
        <taxon>Cephalopoda</taxon>
        <taxon>Coleoidea</taxon>
        <taxon>Octopodiformes</taxon>
        <taxon>Octopoda</taxon>
        <taxon>Incirrata</taxon>
        <taxon>Octopodidae</taxon>
        <taxon>Octopus</taxon>
    </lineage>
</organism>
<evidence type="ECO:0000256" key="8">
    <source>
        <dbReference type="RuleBase" id="RU000688"/>
    </source>
</evidence>
<dbReference type="GO" id="GO:0004930">
    <property type="term" value="F:G protein-coupled receptor activity"/>
    <property type="evidence" value="ECO:0007669"/>
    <property type="project" value="UniProtKB-KW"/>
</dbReference>
<evidence type="ECO:0000256" key="9">
    <source>
        <dbReference type="SAM" id="Phobius"/>
    </source>
</evidence>
<dbReference type="GO" id="GO:0016020">
    <property type="term" value="C:membrane"/>
    <property type="evidence" value="ECO:0007669"/>
    <property type="project" value="UniProtKB-SubCell"/>
</dbReference>
<evidence type="ECO:0000256" key="7">
    <source>
        <dbReference type="ARBA" id="ARBA00023224"/>
    </source>
</evidence>
<dbReference type="PRINTS" id="PR00237">
    <property type="entry name" value="GPCRRHODOPSN"/>
</dbReference>
<comment type="subcellular location">
    <subcellularLocation>
        <location evidence="1">Membrane</location>
        <topology evidence="1">Multi-pass membrane protein</topology>
    </subcellularLocation>
</comment>
<dbReference type="STRING" id="37653.A0A0L8GJQ9"/>
<dbReference type="InterPro" id="IPR000276">
    <property type="entry name" value="GPCR_Rhodpsn"/>
</dbReference>
<keyword evidence="5 9" id="KW-0472">Membrane</keyword>
<evidence type="ECO:0000256" key="2">
    <source>
        <dbReference type="ARBA" id="ARBA00022692"/>
    </source>
</evidence>
<feature type="transmembrane region" description="Helical" evidence="9">
    <location>
        <begin position="104"/>
        <end position="124"/>
    </location>
</feature>
<feature type="transmembrane region" description="Helical" evidence="9">
    <location>
        <begin position="195"/>
        <end position="218"/>
    </location>
</feature>
<dbReference type="Gene3D" id="1.20.1070.10">
    <property type="entry name" value="Rhodopsin 7-helix transmembrane proteins"/>
    <property type="match status" value="1"/>
</dbReference>
<dbReference type="EMBL" id="KQ421523">
    <property type="protein sequence ID" value="KOF77241.1"/>
    <property type="molecule type" value="Genomic_DNA"/>
</dbReference>
<dbReference type="AlphaFoldDB" id="A0A0L8GJQ9"/>
<reference evidence="11" key="1">
    <citation type="submission" date="2015-07" db="EMBL/GenBank/DDBJ databases">
        <title>MeaNS - Measles Nucleotide Surveillance Program.</title>
        <authorList>
            <person name="Tran T."/>
            <person name="Druce J."/>
        </authorList>
    </citation>
    <scope>NUCLEOTIDE SEQUENCE</scope>
    <source>
        <strain evidence="11">UCB-OBI-ISO-001</strain>
        <tissue evidence="11">Gonad</tissue>
    </source>
</reference>
<keyword evidence="7 8" id="KW-0807">Transducer</keyword>
<feature type="transmembrane region" description="Helical" evidence="9">
    <location>
        <begin position="144"/>
        <end position="166"/>
    </location>
</feature>
<keyword evidence="4 8" id="KW-0297">G-protein coupled receptor</keyword>
<gene>
    <name evidence="11" type="ORF">OCBIM_22032340mg</name>
</gene>
<accession>A0A0L8GJQ9</accession>
<evidence type="ECO:0000256" key="5">
    <source>
        <dbReference type="ARBA" id="ARBA00023136"/>
    </source>
</evidence>
<keyword evidence="2 8" id="KW-0812">Transmembrane</keyword>
<feature type="domain" description="G-protein coupled receptors family 1 profile" evidence="10">
    <location>
        <begin position="46"/>
        <end position="333"/>
    </location>
</feature>
<dbReference type="PANTHER" id="PTHR24238:SF47">
    <property type="entry name" value="ECDYSTEROIDS_DOPAMINE RECEPTOR-RELATED"/>
    <property type="match status" value="1"/>
</dbReference>
<dbReference type="PROSITE" id="PS50262">
    <property type="entry name" value="G_PROTEIN_RECEP_F1_2"/>
    <property type="match status" value="1"/>
</dbReference>